<feature type="region of interest" description="Disordered" evidence="1">
    <location>
        <begin position="84"/>
        <end position="153"/>
    </location>
</feature>
<dbReference type="PANTHER" id="PTHR33166">
    <property type="entry name" value="GAG_P30 DOMAIN-CONTAINING PROTEIN"/>
    <property type="match status" value="1"/>
</dbReference>
<dbReference type="Gene3D" id="1.10.375.10">
    <property type="entry name" value="Human Immunodeficiency Virus Type 1 Capsid Protein"/>
    <property type="match status" value="1"/>
</dbReference>
<dbReference type="InterPro" id="IPR050462">
    <property type="entry name" value="Retroviral_Gag-Pol_poly"/>
</dbReference>
<dbReference type="InterPro" id="IPR008919">
    <property type="entry name" value="Retrov_capsid_N"/>
</dbReference>
<protein>
    <recommendedName>
        <fullName evidence="2">Core shell protein Gag P30 domain-containing protein</fullName>
    </recommendedName>
</protein>
<feature type="compositionally biased region" description="Polar residues" evidence="1">
    <location>
        <begin position="137"/>
        <end position="147"/>
    </location>
</feature>
<dbReference type="Pfam" id="PF02093">
    <property type="entry name" value="Gag_p30"/>
    <property type="match status" value="1"/>
</dbReference>
<accession>A0A8B9ZVV4</accession>
<dbReference type="Proteomes" id="UP000694549">
    <property type="component" value="Unplaced"/>
</dbReference>
<dbReference type="InterPro" id="IPR003036">
    <property type="entry name" value="Gag_P30"/>
</dbReference>
<name>A0A8B9ZVV4_9AVES</name>
<dbReference type="GO" id="GO:0019068">
    <property type="term" value="P:virion assembly"/>
    <property type="evidence" value="ECO:0007669"/>
    <property type="project" value="InterPro"/>
</dbReference>
<evidence type="ECO:0000313" key="4">
    <source>
        <dbReference type="Proteomes" id="UP000694549"/>
    </source>
</evidence>
<organism evidence="3 4">
    <name type="scientific">Anas zonorhyncha</name>
    <name type="common">Eastern spot-billed duck</name>
    <dbReference type="NCBI Taxonomy" id="75864"/>
    <lineage>
        <taxon>Eukaryota</taxon>
        <taxon>Metazoa</taxon>
        <taxon>Chordata</taxon>
        <taxon>Craniata</taxon>
        <taxon>Vertebrata</taxon>
        <taxon>Euteleostomi</taxon>
        <taxon>Archelosauria</taxon>
        <taxon>Archosauria</taxon>
        <taxon>Dinosauria</taxon>
        <taxon>Saurischia</taxon>
        <taxon>Theropoda</taxon>
        <taxon>Coelurosauria</taxon>
        <taxon>Aves</taxon>
        <taxon>Neognathae</taxon>
        <taxon>Galloanserae</taxon>
        <taxon>Anseriformes</taxon>
        <taxon>Anatidae</taxon>
        <taxon>Anatinae</taxon>
        <taxon>Anas</taxon>
    </lineage>
</organism>
<evidence type="ECO:0000259" key="2">
    <source>
        <dbReference type="Pfam" id="PF02093"/>
    </source>
</evidence>
<dbReference type="AlphaFoldDB" id="A0A8B9ZVV4"/>
<reference evidence="3" key="2">
    <citation type="submission" date="2025-09" db="UniProtKB">
        <authorList>
            <consortium name="Ensembl"/>
        </authorList>
    </citation>
    <scope>IDENTIFICATION</scope>
</reference>
<feature type="domain" description="Core shell protein Gag P30" evidence="2">
    <location>
        <begin position="186"/>
        <end position="380"/>
    </location>
</feature>
<proteinExistence type="predicted"/>
<evidence type="ECO:0000256" key="1">
    <source>
        <dbReference type="SAM" id="MobiDB-lite"/>
    </source>
</evidence>
<dbReference type="Ensembl" id="ENSAZOT00000021389.1">
    <property type="protein sequence ID" value="ENSAZOP00000019912.1"/>
    <property type="gene ID" value="ENSAZOG00000012915.1"/>
</dbReference>
<sequence>MIKNWDDSPFRRGKSKVKMIHYCIEIWGGKQIRDHLYWPVFGSFDDWVCQALNIYVNSKEPFSLEESEYAHLWISSETQTKLYPLKEKGGDGRHKKKQEFEIPAPPPPYVSPIPPAAPPTPGPLNPQPQGDADSDSDSSVQGPITRSQARRQQLKNEEGLYPLREIAMGGPQPGMGYVAIPMNSGDVRDFKKEMGNLLEDPLGVAERVDQFLGPNIYTWEEMQSILGILFTSEERGMIRKAGMRIWDQQHQQGPAADVKWPLQRPNWDNQDPIHRGHMQDLRTIIIQGIRESVPRGQNINKAFNEQQKKDETQTEWLERLRKSLQLYSGLDPGTPVGEALLKTQFVSKSWIDIRKKIEKIENWQDWGLDELLREAQKVYVRREDEKEKKQARIMMAVMREGQRRGEYRKDSKVVRQKLEGEGKVTGGLRNVTCFYCNKKGHKKKKADKG</sequence>
<keyword evidence="4" id="KW-1185">Reference proteome</keyword>
<evidence type="ECO:0000313" key="3">
    <source>
        <dbReference type="Ensembl" id="ENSAZOP00000019912.1"/>
    </source>
</evidence>
<dbReference type="SUPFAM" id="SSF47943">
    <property type="entry name" value="Retrovirus capsid protein, N-terminal core domain"/>
    <property type="match status" value="1"/>
</dbReference>
<reference evidence="3" key="1">
    <citation type="submission" date="2025-08" db="UniProtKB">
        <authorList>
            <consortium name="Ensembl"/>
        </authorList>
    </citation>
    <scope>IDENTIFICATION</scope>
</reference>
<feature type="compositionally biased region" description="Pro residues" evidence="1">
    <location>
        <begin position="103"/>
        <end position="126"/>
    </location>
</feature>